<proteinExistence type="predicted"/>
<evidence type="ECO:0000313" key="1">
    <source>
        <dbReference type="EMBL" id="MFH4976072.1"/>
    </source>
</evidence>
<accession>A0ABD6EHN1</accession>
<dbReference type="EMBL" id="JBGFUD010001292">
    <property type="protein sequence ID" value="MFH4976072.1"/>
    <property type="molecule type" value="Genomic_DNA"/>
</dbReference>
<gene>
    <name evidence="1" type="ORF">AB6A40_002781</name>
</gene>
<keyword evidence="2" id="KW-1185">Reference proteome</keyword>
<reference evidence="1 2" key="1">
    <citation type="submission" date="2024-08" db="EMBL/GenBank/DDBJ databases">
        <title>Gnathostoma spinigerum genome.</title>
        <authorList>
            <person name="Gonzalez-Bertolin B."/>
            <person name="Monzon S."/>
            <person name="Zaballos A."/>
            <person name="Jimenez P."/>
            <person name="Dekumyoy P."/>
            <person name="Varona S."/>
            <person name="Cuesta I."/>
            <person name="Sumanam S."/>
            <person name="Adisakwattana P."/>
            <person name="Gasser R.B."/>
            <person name="Hernandez-Gonzalez A."/>
            <person name="Young N.D."/>
            <person name="Perteguer M.J."/>
        </authorList>
    </citation>
    <scope>NUCLEOTIDE SEQUENCE [LARGE SCALE GENOMIC DNA]</scope>
    <source>
        <strain evidence="1">AL3</strain>
        <tissue evidence="1">Liver</tissue>
    </source>
</reference>
<name>A0ABD6EHN1_9BILA</name>
<dbReference type="Proteomes" id="UP001608902">
    <property type="component" value="Unassembled WGS sequence"/>
</dbReference>
<organism evidence="1 2">
    <name type="scientific">Gnathostoma spinigerum</name>
    <dbReference type="NCBI Taxonomy" id="75299"/>
    <lineage>
        <taxon>Eukaryota</taxon>
        <taxon>Metazoa</taxon>
        <taxon>Ecdysozoa</taxon>
        <taxon>Nematoda</taxon>
        <taxon>Chromadorea</taxon>
        <taxon>Rhabditida</taxon>
        <taxon>Spirurina</taxon>
        <taxon>Gnathostomatomorpha</taxon>
        <taxon>Gnathostomatoidea</taxon>
        <taxon>Gnathostomatidae</taxon>
        <taxon>Gnathostoma</taxon>
    </lineage>
</organism>
<protein>
    <submittedName>
        <fullName evidence="1">Uncharacterized protein</fullName>
    </submittedName>
</protein>
<dbReference type="AlphaFoldDB" id="A0ABD6EHN1"/>
<sequence length="65" mass="7049">MGDISPSRPSAMTAVDNGQQFMLDARSPFVPSRSSVVMQHRILSHPSTQVYSPLHVSVENSAATH</sequence>
<comment type="caution">
    <text evidence="1">The sequence shown here is derived from an EMBL/GenBank/DDBJ whole genome shotgun (WGS) entry which is preliminary data.</text>
</comment>
<evidence type="ECO:0000313" key="2">
    <source>
        <dbReference type="Proteomes" id="UP001608902"/>
    </source>
</evidence>